<dbReference type="Proteomes" id="UP001305702">
    <property type="component" value="Chromosome"/>
</dbReference>
<dbReference type="Gene3D" id="1.10.10.60">
    <property type="entry name" value="Homeodomain-like"/>
    <property type="match status" value="2"/>
</dbReference>
<accession>A0AA96RCZ8</accession>
<dbReference type="SUPFAM" id="SSF46689">
    <property type="entry name" value="Homeodomain-like"/>
    <property type="match status" value="2"/>
</dbReference>
<dbReference type="SMART" id="SM00342">
    <property type="entry name" value="HTH_ARAC"/>
    <property type="match status" value="1"/>
</dbReference>
<dbReference type="InterPro" id="IPR018060">
    <property type="entry name" value="HTH_AraC"/>
</dbReference>
<proteinExistence type="predicted"/>
<dbReference type="InterPro" id="IPR018062">
    <property type="entry name" value="HTH_AraC-typ_CS"/>
</dbReference>
<keyword evidence="2" id="KW-0238">DNA-binding</keyword>
<dbReference type="KEGG" id="paun:MJA45_16490"/>
<dbReference type="PROSITE" id="PS00041">
    <property type="entry name" value="HTH_ARAC_FAMILY_1"/>
    <property type="match status" value="1"/>
</dbReference>
<evidence type="ECO:0000256" key="1">
    <source>
        <dbReference type="ARBA" id="ARBA00023015"/>
    </source>
</evidence>
<dbReference type="RefSeq" id="WP_315603006.1">
    <property type="nucleotide sequence ID" value="NZ_CP130318.1"/>
</dbReference>
<organism evidence="5 6">
    <name type="scientific">Paenibacillus aurantius</name>
    <dbReference type="NCBI Taxonomy" id="2918900"/>
    <lineage>
        <taxon>Bacteria</taxon>
        <taxon>Bacillati</taxon>
        <taxon>Bacillota</taxon>
        <taxon>Bacilli</taxon>
        <taxon>Bacillales</taxon>
        <taxon>Paenibacillaceae</taxon>
        <taxon>Paenibacillus</taxon>
    </lineage>
</organism>
<keyword evidence="1" id="KW-0805">Transcription regulation</keyword>
<reference evidence="5 6" key="1">
    <citation type="submission" date="2022-02" db="EMBL/GenBank/DDBJ databases">
        <title>Paenibacillus sp. MBLB1776 Whole Genome Shotgun Sequencing.</title>
        <authorList>
            <person name="Hwang C.Y."/>
            <person name="Cho E.-S."/>
            <person name="Seo M.-J."/>
        </authorList>
    </citation>
    <scope>NUCLEOTIDE SEQUENCE [LARGE SCALE GENOMIC DNA]</scope>
    <source>
        <strain evidence="5 6">MBLB1776</strain>
    </source>
</reference>
<protein>
    <submittedName>
        <fullName evidence="5">AraC family transcriptional regulator</fullName>
    </submittedName>
</protein>
<feature type="domain" description="HTH araC/xylS-type" evidence="4">
    <location>
        <begin position="27"/>
        <end position="125"/>
    </location>
</feature>
<dbReference type="GO" id="GO:0043565">
    <property type="term" value="F:sequence-specific DNA binding"/>
    <property type="evidence" value="ECO:0007669"/>
    <property type="project" value="InterPro"/>
</dbReference>
<evidence type="ECO:0000259" key="4">
    <source>
        <dbReference type="PROSITE" id="PS01124"/>
    </source>
</evidence>
<evidence type="ECO:0000256" key="3">
    <source>
        <dbReference type="ARBA" id="ARBA00023163"/>
    </source>
</evidence>
<dbReference type="InterPro" id="IPR009057">
    <property type="entry name" value="Homeodomain-like_sf"/>
</dbReference>
<dbReference type="PROSITE" id="PS01124">
    <property type="entry name" value="HTH_ARAC_FAMILY_2"/>
    <property type="match status" value="1"/>
</dbReference>
<dbReference type="AlphaFoldDB" id="A0AA96RCZ8"/>
<evidence type="ECO:0000313" key="6">
    <source>
        <dbReference type="Proteomes" id="UP001305702"/>
    </source>
</evidence>
<dbReference type="EMBL" id="CP130318">
    <property type="protein sequence ID" value="WNQ09237.1"/>
    <property type="molecule type" value="Genomic_DNA"/>
</dbReference>
<dbReference type="GO" id="GO:0003700">
    <property type="term" value="F:DNA-binding transcription factor activity"/>
    <property type="evidence" value="ECO:0007669"/>
    <property type="project" value="InterPro"/>
</dbReference>
<dbReference type="PANTHER" id="PTHR43280">
    <property type="entry name" value="ARAC-FAMILY TRANSCRIPTIONAL REGULATOR"/>
    <property type="match status" value="1"/>
</dbReference>
<dbReference type="InterPro" id="IPR020449">
    <property type="entry name" value="Tscrpt_reg_AraC-type_HTH"/>
</dbReference>
<dbReference type="PRINTS" id="PR00032">
    <property type="entry name" value="HTHARAC"/>
</dbReference>
<keyword evidence="6" id="KW-1185">Reference proteome</keyword>
<name>A0AA96RCZ8_9BACL</name>
<evidence type="ECO:0000313" key="5">
    <source>
        <dbReference type="EMBL" id="WNQ09237.1"/>
    </source>
</evidence>
<sequence length="130" mass="14776">MAFFQDFLTQSAALFQHKKAESDHITSFVFDYVNRHFGSDLSLDIVSAKLNITGAYLSTYFKEKTGTTFTDYINSVRMSKAMELLKDTDLKIQDIAQLVGYYNVASFNRVFKKHSGLTPSEFRRTGSSTD</sequence>
<dbReference type="Pfam" id="PF12833">
    <property type="entry name" value="HTH_18"/>
    <property type="match status" value="1"/>
</dbReference>
<keyword evidence="3" id="KW-0804">Transcription</keyword>
<evidence type="ECO:0000256" key="2">
    <source>
        <dbReference type="ARBA" id="ARBA00023125"/>
    </source>
</evidence>
<gene>
    <name evidence="5" type="ORF">MJA45_16490</name>
</gene>
<dbReference type="PANTHER" id="PTHR43280:SF28">
    <property type="entry name" value="HTH-TYPE TRANSCRIPTIONAL ACTIVATOR RHAS"/>
    <property type="match status" value="1"/>
</dbReference>